<organism evidence="3 4">
    <name type="scientific">Polluticaenibacter yanchengensis</name>
    <dbReference type="NCBI Taxonomy" id="3014562"/>
    <lineage>
        <taxon>Bacteria</taxon>
        <taxon>Pseudomonadati</taxon>
        <taxon>Bacteroidota</taxon>
        <taxon>Chitinophagia</taxon>
        <taxon>Chitinophagales</taxon>
        <taxon>Chitinophagaceae</taxon>
        <taxon>Polluticaenibacter</taxon>
    </lineage>
</organism>
<comment type="caution">
    <text evidence="3">The sequence shown here is derived from an EMBL/GenBank/DDBJ whole genome shotgun (WGS) entry which is preliminary data.</text>
</comment>
<dbReference type="InterPro" id="IPR049349">
    <property type="entry name" value="DUF2264_N"/>
</dbReference>
<evidence type="ECO:0000313" key="3">
    <source>
        <dbReference type="EMBL" id="MDA3613306.1"/>
    </source>
</evidence>
<reference evidence="3 4" key="1">
    <citation type="submission" date="2022-12" db="EMBL/GenBank/DDBJ databases">
        <title>Chitinophagaceae gen. sp. nov., a new member of the family Chitinophagaceae, isolated from soil in a chemical factory.</title>
        <authorList>
            <person name="Ke Z."/>
        </authorList>
    </citation>
    <scope>NUCLEOTIDE SEQUENCE [LARGE SCALE GENOMIC DNA]</scope>
    <source>
        <strain evidence="3 4">LY-5</strain>
    </source>
</reference>
<keyword evidence="1" id="KW-0732">Signal</keyword>
<feature type="signal peptide" evidence="1">
    <location>
        <begin position="1"/>
        <end position="23"/>
    </location>
</feature>
<feature type="domain" description="DUF2264" evidence="2">
    <location>
        <begin position="41"/>
        <end position="401"/>
    </location>
</feature>
<dbReference type="PANTHER" id="PTHR35339:SF3">
    <property type="entry name" value="DUF2264 DOMAIN-CONTAINING PROTEIN"/>
    <property type="match status" value="1"/>
</dbReference>
<name>A0ABT4UET0_9BACT</name>
<feature type="chain" id="PRO_5047255497" evidence="1">
    <location>
        <begin position="24"/>
        <end position="420"/>
    </location>
</feature>
<dbReference type="InterPro" id="IPR016624">
    <property type="entry name" value="UCP014753"/>
</dbReference>
<keyword evidence="4" id="KW-1185">Reference proteome</keyword>
<evidence type="ECO:0000313" key="4">
    <source>
        <dbReference type="Proteomes" id="UP001210231"/>
    </source>
</evidence>
<proteinExistence type="predicted"/>
<evidence type="ECO:0000259" key="2">
    <source>
        <dbReference type="Pfam" id="PF10022"/>
    </source>
</evidence>
<dbReference type="RefSeq" id="WP_407029638.1">
    <property type="nucleotide sequence ID" value="NZ_JAQGEF010000001.1"/>
</dbReference>
<dbReference type="PIRSF" id="PIRSF014753">
    <property type="entry name" value="UCP014753"/>
    <property type="match status" value="1"/>
</dbReference>
<evidence type="ECO:0000256" key="1">
    <source>
        <dbReference type="SAM" id="SignalP"/>
    </source>
</evidence>
<dbReference type="Proteomes" id="UP001210231">
    <property type="component" value="Unassembled WGS sequence"/>
</dbReference>
<dbReference type="Pfam" id="PF10022">
    <property type="entry name" value="DUF2264"/>
    <property type="match status" value="1"/>
</dbReference>
<protein>
    <submittedName>
        <fullName evidence="3">DUF2264 domain-containing protein</fullName>
    </submittedName>
</protein>
<sequence length="420" mass="47804">MKTICRIVIGLLCCLGITISGNAQKNKKQDLPAIKNVKQSDRQFWVQTLYKISYPVIHHLAAGTLKKMMPVQKGDHYHLVAEEVTYLEAIGRTMAGIAPWLETGPKDSSEEGLLRTRLNNELLIGLSNAVDPDNPDYLNFEKGNQAIVDAAYIAHAFLRAPNTIWQPLDSITKSRFIQKFKSLRNRSPYYNNWLLFAALTETFLMSIGEEYDPARIEFALRKMKEWYIGDGWYKDGEKFSIDYYNSFVIHPMLVDILKERNKLGLTSKDELDLAYKRMVRYSEFLERNISPEGTFPLYGRSVTYRSGVFQALAQVALMQKLPEHIKPGQVRAALTAVLKNLFQGSQNFDKNNWLILGFNGNQSNLADHYTSTGSLYMATLAFLPLGLPASSPFWSDPSADWSAKKAWSGNEIHKDYKVDY</sequence>
<accession>A0ABT4UET0</accession>
<dbReference type="PANTHER" id="PTHR35339">
    <property type="entry name" value="LINALOOL DEHYDRATASE_ISOMERASE DOMAIN-CONTAINING PROTEIN"/>
    <property type="match status" value="1"/>
</dbReference>
<dbReference type="EMBL" id="JAQGEF010000001">
    <property type="protein sequence ID" value="MDA3613306.1"/>
    <property type="molecule type" value="Genomic_DNA"/>
</dbReference>
<gene>
    <name evidence="3" type="ORF">O3P16_00690</name>
</gene>